<dbReference type="Proteomes" id="UP000236959">
    <property type="component" value="Unassembled WGS sequence"/>
</dbReference>
<evidence type="ECO:0000313" key="8">
    <source>
        <dbReference type="Proteomes" id="UP000236959"/>
    </source>
</evidence>
<dbReference type="PROSITE" id="PS00012">
    <property type="entry name" value="PHOSPHOPANTETHEINE"/>
    <property type="match status" value="1"/>
</dbReference>
<dbReference type="CDD" id="cd00833">
    <property type="entry name" value="PKS"/>
    <property type="match status" value="1"/>
</dbReference>
<dbReference type="InterPro" id="IPR016039">
    <property type="entry name" value="Thiolase-like"/>
</dbReference>
<organism evidence="7 8">
    <name type="scientific">Roseibium marinum</name>
    <dbReference type="NCBI Taxonomy" id="281252"/>
    <lineage>
        <taxon>Bacteria</taxon>
        <taxon>Pseudomonadati</taxon>
        <taxon>Pseudomonadota</taxon>
        <taxon>Alphaproteobacteria</taxon>
        <taxon>Hyphomicrobiales</taxon>
        <taxon>Stappiaceae</taxon>
        <taxon>Roseibium</taxon>
    </lineage>
</organism>
<dbReference type="RefSeq" id="WP_103223335.1">
    <property type="nucleotide sequence ID" value="NZ_PPCN01000006.1"/>
</dbReference>
<dbReference type="SUPFAM" id="SSF51735">
    <property type="entry name" value="NAD(P)-binding Rossmann-fold domains"/>
    <property type="match status" value="2"/>
</dbReference>
<keyword evidence="8" id="KW-1185">Reference proteome</keyword>
<dbReference type="Pfam" id="PF00109">
    <property type="entry name" value="ketoacyl-synt"/>
    <property type="match status" value="1"/>
</dbReference>
<dbReference type="InterPro" id="IPR013968">
    <property type="entry name" value="PKS_KR"/>
</dbReference>
<dbReference type="Pfam" id="PF02801">
    <property type="entry name" value="Ketoacyl-synt_C"/>
    <property type="match status" value="1"/>
</dbReference>
<evidence type="ECO:0000256" key="4">
    <source>
        <dbReference type="SAM" id="MobiDB-lite"/>
    </source>
</evidence>
<evidence type="ECO:0000256" key="1">
    <source>
        <dbReference type="ARBA" id="ARBA00022450"/>
    </source>
</evidence>
<dbReference type="SUPFAM" id="SSF55048">
    <property type="entry name" value="Probable ACP-binding domain of malonyl-CoA ACP transacylase"/>
    <property type="match status" value="1"/>
</dbReference>
<dbReference type="InterPro" id="IPR009081">
    <property type="entry name" value="PP-bd_ACP"/>
</dbReference>
<dbReference type="Gene3D" id="3.30.70.3290">
    <property type="match status" value="1"/>
</dbReference>
<feature type="domain" description="Carrier" evidence="5">
    <location>
        <begin position="2052"/>
        <end position="2133"/>
    </location>
</feature>
<dbReference type="InterPro" id="IPR020841">
    <property type="entry name" value="PKS_Beta-ketoAc_synthase_dom"/>
</dbReference>
<dbReference type="GO" id="GO:0031177">
    <property type="term" value="F:phosphopantetheine binding"/>
    <property type="evidence" value="ECO:0007669"/>
    <property type="project" value="InterPro"/>
</dbReference>
<feature type="domain" description="Ketosynthase family 3 (KS3)" evidence="6">
    <location>
        <begin position="692"/>
        <end position="1104"/>
    </location>
</feature>
<dbReference type="OrthoDB" id="9778690at2"/>
<dbReference type="Gene3D" id="3.30.300.30">
    <property type="match status" value="1"/>
</dbReference>
<dbReference type="GO" id="GO:0004312">
    <property type="term" value="F:fatty acid synthase activity"/>
    <property type="evidence" value="ECO:0007669"/>
    <property type="project" value="TreeGrafter"/>
</dbReference>
<keyword evidence="2" id="KW-0597">Phosphoprotein</keyword>
<dbReference type="InterPro" id="IPR014030">
    <property type="entry name" value="Ketoacyl_synth_N"/>
</dbReference>
<dbReference type="PROSITE" id="PS00455">
    <property type="entry name" value="AMP_BINDING"/>
    <property type="match status" value="1"/>
</dbReference>
<dbReference type="InterPro" id="IPR036736">
    <property type="entry name" value="ACP-like_sf"/>
</dbReference>
<dbReference type="InterPro" id="IPR020845">
    <property type="entry name" value="AMP-binding_CS"/>
</dbReference>
<dbReference type="Pfam" id="PF00698">
    <property type="entry name" value="Acyl_transf_1"/>
    <property type="match status" value="1"/>
</dbReference>
<dbReference type="SMART" id="SM00825">
    <property type="entry name" value="PKS_KS"/>
    <property type="match status" value="1"/>
</dbReference>
<dbReference type="InterPro" id="IPR016036">
    <property type="entry name" value="Malonyl_transacylase_ACP-bd"/>
</dbReference>
<dbReference type="GO" id="GO:0004315">
    <property type="term" value="F:3-oxoacyl-[acyl-carrier-protein] synthase activity"/>
    <property type="evidence" value="ECO:0007669"/>
    <property type="project" value="InterPro"/>
</dbReference>
<dbReference type="SMART" id="SM01294">
    <property type="entry name" value="PKS_PP_betabranch"/>
    <property type="match status" value="1"/>
</dbReference>
<evidence type="ECO:0000259" key="5">
    <source>
        <dbReference type="PROSITE" id="PS50075"/>
    </source>
</evidence>
<dbReference type="SUPFAM" id="SSF53901">
    <property type="entry name" value="Thiolase-like"/>
    <property type="match status" value="1"/>
</dbReference>
<dbReference type="InterPro" id="IPR016035">
    <property type="entry name" value="Acyl_Trfase/lysoPLipase"/>
</dbReference>
<keyword evidence="3 7" id="KW-0808">Transferase</keyword>
<dbReference type="SUPFAM" id="SSF56801">
    <property type="entry name" value="Acetyl-CoA synthetase-like"/>
    <property type="match status" value="1"/>
</dbReference>
<gene>
    <name evidence="7" type="ORF">CLV41_106244</name>
</gene>
<dbReference type="InterPro" id="IPR042099">
    <property type="entry name" value="ANL_N_sf"/>
</dbReference>
<name>A0A2S3UST8_9HYPH</name>
<dbReference type="Gene3D" id="3.40.366.10">
    <property type="entry name" value="Malonyl-Coenzyme A Acyl Carrier Protein, domain 2"/>
    <property type="match status" value="1"/>
</dbReference>
<dbReference type="InterPro" id="IPR050091">
    <property type="entry name" value="PKS_NRPS_Biosynth_Enz"/>
</dbReference>
<feature type="compositionally biased region" description="Basic and acidic residues" evidence="4">
    <location>
        <begin position="2154"/>
        <end position="2177"/>
    </location>
</feature>
<dbReference type="SMART" id="SM00823">
    <property type="entry name" value="PKS_PP"/>
    <property type="match status" value="2"/>
</dbReference>
<dbReference type="InterPro" id="IPR020806">
    <property type="entry name" value="PKS_PP-bd"/>
</dbReference>
<comment type="caution">
    <text evidence="7">The sequence shown here is derived from an EMBL/GenBank/DDBJ whole genome shotgun (WGS) entry which is preliminary data.</text>
</comment>
<reference evidence="7 8" key="1">
    <citation type="submission" date="2018-01" db="EMBL/GenBank/DDBJ databases">
        <title>Genomic Encyclopedia of Archaeal and Bacterial Type Strains, Phase II (KMG-II): from individual species to whole genera.</title>
        <authorList>
            <person name="Goeker M."/>
        </authorList>
    </citation>
    <scope>NUCLEOTIDE SEQUENCE [LARGE SCALE GENOMIC DNA]</scope>
    <source>
        <strain evidence="7 8">DSM 17023</strain>
    </source>
</reference>
<dbReference type="Pfam" id="PF00550">
    <property type="entry name" value="PP-binding"/>
    <property type="match status" value="2"/>
</dbReference>
<dbReference type="InterPro" id="IPR036291">
    <property type="entry name" value="NAD(P)-bd_dom_sf"/>
</dbReference>
<dbReference type="InterPro" id="IPR014043">
    <property type="entry name" value="Acyl_transferase_dom"/>
</dbReference>
<dbReference type="PANTHER" id="PTHR43775">
    <property type="entry name" value="FATTY ACID SYNTHASE"/>
    <property type="match status" value="1"/>
</dbReference>
<dbReference type="Pfam" id="PF00501">
    <property type="entry name" value="AMP-binding"/>
    <property type="match status" value="1"/>
</dbReference>
<dbReference type="InterPro" id="IPR014031">
    <property type="entry name" value="Ketoacyl_synth_C"/>
</dbReference>
<dbReference type="InterPro" id="IPR045851">
    <property type="entry name" value="AMP-bd_C_sf"/>
</dbReference>
<evidence type="ECO:0000313" key="7">
    <source>
        <dbReference type="EMBL" id="POF30630.1"/>
    </source>
</evidence>
<feature type="domain" description="Carrier" evidence="5">
    <location>
        <begin position="605"/>
        <end position="680"/>
    </location>
</feature>
<dbReference type="Pfam" id="PF16197">
    <property type="entry name" value="KAsynt_C_assoc"/>
    <property type="match status" value="1"/>
</dbReference>
<dbReference type="SMART" id="SM00822">
    <property type="entry name" value="PKS_KR"/>
    <property type="match status" value="1"/>
</dbReference>
<dbReference type="EMBL" id="PPCN01000006">
    <property type="protein sequence ID" value="POF30630.1"/>
    <property type="molecule type" value="Genomic_DNA"/>
</dbReference>
<accession>A0A2S3UST8</accession>
<dbReference type="Gene3D" id="3.40.50.12780">
    <property type="entry name" value="N-terminal domain of ligase-like"/>
    <property type="match status" value="1"/>
</dbReference>
<evidence type="ECO:0000259" key="6">
    <source>
        <dbReference type="PROSITE" id="PS52004"/>
    </source>
</evidence>
<dbReference type="GO" id="GO:0006633">
    <property type="term" value="P:fatty acid biosynthetic process"/>
    <property type="evidence" value="ECO:0007669"/>
    <property type="project" value="InterPro"/>
</dbReference>
<keyword evidence="1" id="KW-0596">Phosphopantetheine</keyword>
<dbReference type="SUPFAM" id="SSF47336">
    <property type="entry name" value="ACP-like"/>
    <property type="match status" value="2"/>
</dbReference>
<sequence>MQKSGPVRVSYDKSPQPVGEASQIKFAGTDEDLRNLLLQANPDRGIHYGIQGETYQSYAELSEAGERIALGLMAAGVAEGDAVIVMIGAPRHFLECFWGCLLAGAQPVPLQSGATDEAALKVLRVAEVLGSPWLISDRDLSSPFDRISAAHGLEDVLSILAAKQLSHGALVNRLEDAVLRLRLKTVGVGPDSTAFIQFSSGSTGDPKGVVLTHRRILAHLADLGTSCEACSDDVFLSWFPLTHDMGMMLMHLLPLALGAEQVQIETKSFVQRPRRWLARAAELKATVLCTNNFGLKHFLKVTEGGTPVRDDLSGVRLMFNAAEPISAELWETFMTFVSETGLPRSAMYPGYGLAEATLAVSVPVPGDGLRTLSASRAALGPGDTVRPPDKPRDEVLLVDVGRAIENTRLRIAGEGGADLGEGRIGEVQLQSRSAAEGYLNLPHDALYTSDGWLRTGDLGLLRDGRLFITGRIREMITQGGQNFYPHDIERVAETIAGVDLGRVVATSVFDPDAQSEQLLIFLHARRVDAALARLARDVQSALAAQGGWNVDRVVPITAVPKTSSGKIRRNFLGRQYLSGAFDSAAAELERLMRVNARRLAGDQRVRTRQILGVLQASAVRLLARPDIDIRRPLADQGLNSARAMALLVDAGQTLGREISVAQLYDNPTLLSLAEALSAEAPGRSGAQAVTVQPGVAITGIGCRFPGGISTPESLLEMLAEGRSAIGPLPDGRAPENLPARRRPVAGFLQTVDMFDTAVFGISWAEAAAMDPQQRLLLEVCWEALERAGLSGAERNTQSVGVFVGIGPGEYGLGRNAKPDQFSYTGIASAVAAGRLAFALGLKGPAMVVDTACSSALAAVHLAVQSLIAGECDAAIAAGVNLILGPDGHAKLEAVSALSPTGQCRAFDDRADGYVRGEGCGAVVLRLADQLADGDPVVALISGTALNQDGRSSGLTVPSGPAQSALINRALARAGLQPSAIDYVETHGTGTPLGDPIEAEALNRVFGHDRPADRPLFIGSAKTNLGHLESAAGILGLIKTAVCVRDAVLPASLNFETPNHRIAWGSGPLQVVSETRKWPSGDGKRRAGVSAFGLSGTNAHVIVEQAADRAVADVAEAEEGGPLPILTFSAATPEALRALAGQLRDYLDARPETDLRMFCAATAASRSDFGHIAAGAVEDVVSARTALKSFAEGGSGRLRMGRRRSDVLHQLAFVFTGQGSQWAGMGADLLGRSKAFAAEIDRVDILLAPLTGWTVRETLTDVQGGDLLRRTDRAQAAIFAVQVALVRLLEGLGLTPDAVIGHSVGEIAAHHVVGILSLEDAVRLVALRGSLMQAATGRGRMLAVALSEENVAPHLAAVDGLDLAVVNGPEQVVLSGDADAVAAMAGRLDRLGIRNTDLDVDYAFHGRHVAAEAALLTEKLDGLAAVPGLVPLYSTVTGGLLQPEEATPDYWGRNVGGTVRFADAMAALFADGCTDIVEIGPHPALRPVIAACAEAAGSGVSTDACIGTLRKGEPGAVSLADALAELTCRGLAPDRTQLLPVGIVLPDLPTYPWQRERFWLEDFRPWDALTTEGDAQLARMFTTAARPVTMPLAANELPPLTIIYGPDDTRGMQAAENLRQLVEAERPCRVVPVSGEMALDQGDSGWLVHIAGTSSPERMSKALADVANVVQTALAREGSRLWLATFDAVDEDPGPDALEALFRVVAREHPELKGARARLARDADLAGFAALLRSDVSDFSEDELRLDGPDFFTERVTPVKDEVPVRSWQLRSDASYLVTGGTGGLGLALVEWLVARGAGRVVVSGRCEPGPKVQAAMKRLNTESVRLEAVAVDTTDRAEMTTLIDRLSGGEMPLRGVVHAAGVLKDSIVHLLTPELIGEVTDPKITGGWILHELTRDLPLDYFVCVSSIAALLGPPGQGAYAAGNGGLDALARMRAAQGLPSLSLQAGIMENIGMTSKGAVADRDLPALGIVPLSPAVLFDGLERAWTTGEPVVALAEFDAEKWTNYLPDTANRARLCELSIEREPEAVLKPSASPPVSTIKNHAALQRIAALPASERTDALISELAEIIEAENQTPADRLDPDLSLRELGVSSLTIVELRKAVEARFDHPISITRFFEFPTIRSFAAHLAETLDFGEAAAGTPPPVKKKSGSRTGERQPDSRSAVREALRRKLEKYQ</sequence>
<dbReference type="PROSITE" id="PS50075">
    <property type="entry name" value="CARRIER"/>
    <property type="match status" value="2"/>
</dbReference>
<dbReference type="InterPro" id="IPR006162">
    <property type="entry name" value="Ppantetheine_attach_site"/>
</dbReference>
<dbReference type="InterPro" id="IPR057326">
    <property type="entry name" value="KR_dom"/>
</dbReference>
<feature type="region of interest" description="Disordered" evidence="4">
    <location>
        <begin position="2136"/>
        <end position="2177"/>
    </location>
</feature>
<dbReference type="SUPFAM" id="SSF52151">
    <property type="entry name" value="FabD/lysophospholipase-like"/>
    <property type="match status" value="1"/>
</dbReference>
<dbReference type="InterPro" id="IPR001227">
    <property type="entry name" value="Ac_transferase_dom_sf"/>
</dbReference>
<evidence type="ECO:0000256" key="2">
    <source>
        <dbReference type="ARBA" id="ARBA00022553"/>
    </source>
</evidence>
<dbReference type="PROSITE" id="PS00606">
    <property type="entry name" value="KS3_1"/>
    <property type="match status" value="1"/>
</dbReference>
<dbReference type="Pfam" id="PF08659">
    <property type="entry name" value="KR"/>
    <property type="match status" value="1"/>
</dbReference>
<protein>
    <submittedName>
        <fullName evidence="7">Acyl transferase domain-containing protein</fullName>
    </submittedName>
</protein>
<proteinExistence type="predicted"/>
<dbReference type="PANTHER" id="PTHR43775:SF51">
    <property type="entry name" value="INACTIVE PHENOLPHTHIOCEROL SYNTHESIS POLYKETIDE SYNTHASE TYPE I PKS1-RELATED"/>
    <property type="match status" value="1"/>
</dbReference>
<dbReference type="InterPro" id="IPR000873">
    <property type="entry name" value="AMP-dep_synth/lig_dom"/>
</dbReference>
<dbReference type="Gene3D" id="3.40.50.720">
    <property type="entry name" value="NAD(P)-binding Rossmann-like Domain"/>
    <property type="match status" value="1"/>
</dbReference>
<dbReference type="Gene3D" id="1.10.1200.10">
    <property type="entry name" value="ACP-like"/>
    <property type="match status" value="2"/>
</dbReference>
<dbReference type="Gene3D" id="3.40.47.10">
    <property type="match status" value="1"/>
</dbReference>
<dbReference type="SMART" id="SM00827">
    <property type="entry name" value="PKS_AT"/>
    <property type="match status" value="1"/>
</dbReference>
<dbReference type="InterPro" id="IPR032821">
    <property type="entry name" value="PKS_assoc"/>
</dbReference>
<evidence type="ECO:0000256" key="3">
    <source>
        <dbReference type="ARBA" id="ARBA00022679"/>
    </source>
</evidence>
<dbReference type="PROSITE" id="PS52004">
    <property type="entry name" value="KS3_2"/>
    <property type="match status" value="1"/>
</dbReference>
<dbReference type="InterPro" id="IPR018201">
    <property type="entry name" value="Ketoacyl_synth_AS"/>
</dbReference>